<dbReference type="STRING" id="1080227.A8L45_16370"/>
<dbReference type="GO" id="GO:0016226">
    <property type="term" value="P:iron-sulfur cluster assembly"/>
    <property type="evidence" value="ECO:0007669"/>
    <property type="project" value="InterPro"/>
</dbReference>
<evidence type="ECO:0000313" key="4">
    <source>
        <dbReference type="Proteomes" id="UP000094936"/>
    </source>
</evidence>
<dbReference type="AlphaFoldDB" id="A0A1C3EED6"/>
<keyword evidence="4" id="KW-1185">Reference proteome</keyword>
<evidence type="ECO:0000313" key="3">
    <source>
        <dbReference type="EMBL" id="ODA31580.1"/>
    </source>
</evidence>
<sequence length="141" mass="15559">MDKSDQHRQALMEHYRAPKGQGEVNSEESVSGVNPLCGDRISLHAAIDGGRIHNIQFQSRACSICVASASIMTTLCENQSVENFNGLFQMLHRAFEQGSVATDEEMLTVITATTIKSRQKCALLAWEALSEFVKQTQELAD</sequence>
<feature type="compositionally biased region" description="Basic and acidic residues" evidence="1">
    <location>
        <begin position="1"/>
        <end position="16"/>
    </location>
</feature>
<dbReference type="SUPFAM" id="SSF82649">
    <property type="entry name" value="SufE/NifU"/>
    <property type="match status" value="1"/>
</dbReference>
<feature type="region of interest" description="Disordered" evidence="1">
    <location>
        <begin position="1"/>
        <end position="29"/>
    </location>
</feature>
<evidence type="ECO:0000256" key="1">
    <source>
        <dbReference type="SAM" id="MobiDB-lite"/>
    </source>
</evidence>
<dbReference type="EMBL" id="LYBM01000033">
    <property type="protein sequence ID" value="ODA31580.1"/>
    <property type="molecule type" value="Genomic_DNA"/>
</dbReference>
<dbReference type="GO" id="GO:0051536">
    <property type="term" value="F:iron-sulfur cluster binding"/>
    <property type="evidence" value="ECO:0007669"/>
    <property type="project" value="InterPro"/>
</dbReference>
<feature type="domain" description="NIF system FeS cluster assembly NifU N-terminal" evidence="2">
    <location>
        <begin position="8"/>
        <end position="84"/>
    </location>
</feature>
<dbReference type="CDD" id="cd06664">
    <property type="entry name" value="IscU_like"/>
    <property type="match status" value="1"/>
</dbReference>
<accession>A0A1C3EED6</accession>
<dbReference type="GO" id="GO:0005506">
    <property type="term" value="F:iron ion binding"/>
    <property type="evidence" value="ECO:0007669"/>
    <property type="project" value="InterPro"/>
</dbReference>
<evidence type="ECO:0000259" key="2">
    <source>
        <dbReference type="Pfam" id="PF01592"/>
    </source>
</evidence>
<dbReference type="Proteomes" id="UP000094936">
    <property type="component" value="Unassembled WGS sequence"/>
</dbReference>
<dbReference type="Pfam" id="PF01592">
    <property type="entry name" value="NifU_N"/>
    <property type="match status" value="1"/>
</dbReference>
<reference evidence="3 4" key="1">
    <citation type="submission" date="2016-05" db="EMBL/GenBank/DDBJ databases">
        <title>Genomic Taxonomy of the Vibrionaceae.</title>
        <authorList>
            <person name="Gomez-Gil B."/>
            <person name="Enciso-Ibarra J."/>
        </authorList>
    </citation>
    <scope>NUCLEOTIDE SEQUENCE [LARGE SCALE GENOMIC DNA]</scope>
    <source>
        <strain evidence="3 4">CAIM 1920</strain>
    </source>
</reference>
<proteinExistence type="predicted"/>
<protein>
    <submittedName>
        <fullName evidence="3">SUF system NifU family Fe-S cluster assembly protein</fullName>
    </submittedName>
</protein>
<name>A0A1C3EED6_9GAMM</name>
<organism evidence="3 4">
    <name type="scientific">Veronia pacifica</name>
    <dbReference type="NCBI Taxonomy" id="1080227"/>
    <lineage>
        <taxon>Bacteria</taxon>
        <taxon>Pseudomonadati</taxon>
        <taxon>Pseudomonadota</taxon>
        <taxon>Gammaproteobacteria</taxon>
        <taxon>Vibrionales</taxon>
        <taxon>Vibrionaceae</taxon>
        <taxon>Veronia</taxon>
    </lineage>
</organism>
<dbReference type="InterPro" id="IPR002871">
    <property type="entry name" value="NIF_FeS_clus_asmbl_NifU_N"/>
</dbReference>
<dbReference type="RefSeq" id="WP_068904220.1">
    <property type="nucleotide sequence ID" value="NZ_JBHUIF010000033.1"/>
</dbReference>
<dbReference type="NCBIfam" id="TIGR01994">
    <property type="entry name" value="SUF_scaf_2"/>
    <property type="match status" value="1"/>
</dbReference>
<dbReference type="Gene3D" id="3.90.1010.10">
    <property type="match status" value="1"/>
</dbReference>
<dbReference type="OrthoDB" id="9804157at2"/>
<gene>
    <name evidence="3" type="ORF">A8L45_16370</name>
</gene>
<comment type="caution">
    <text evidence="3">The sequence shown here is derived from an EMBL/GenBank/DDBJ whole genome shotgun (WGS) entry which is preliminary data.</text>
</comment>